<keyword evidence="5" id="KW-0479">Metal-binding</keyword>
<evidence type="ECO:0000256" key="1">
    <source>
        <dbReference type="ARBA" id="ARBA00001946"/>
    </source>
</evidence>
<keyword evidence="12" id="KW-1185">Reference proteome</keyword>
<dbReference type="GO" id="GO:0016779">
    <property type="term" value="F:nucleotidyltransferase activity"/>
    <property type="evidence" value="ECO:0007669"/>
    <property type="project" value="UniProtKB-KW"/>
</dbReference>
<sequence>MRITGDWLITPATQAVCAMLTEAGHSAYFVGGCVRNALMGEPVADIDISTDARPERVMELARAAGLQAVPTGIDHGTVTVISHKVPHEITTYRRDVETDGRRAVVAFADSIEEDARRRDFTMNALYADASGAVRDPVGGLDDLKAHHVRFIDDPAARIREDYLRILRFFRFNAWYGRAKGGFDREALAAIADNLDGLETLSRERVGAEMIKLLSAPDPTRAVAAMDKAGVLLRILPGAVISALGPLVYVEDEAGLAPDPVLRLAALGGEDVAERLRLSKAQAKALAFFRHEVGAATPPAEIGYRHGAEESEKLLALRAALLQEHIDRKAFAEMEEGANAVFPIRAADLMPEYEGPALGERLRLLETLWITSGFELTRDELLRKD</sequence>
<dbReference type="Pfam" id="PF01743">
    <property type="entry name" value="PolyA_pol"/>
    <property type="match status" value="1"/>
</dbReference>
<accession>A0A975W9Y6</accession>
<evidence type="ECO:0000256" key="3">
    <source>
        <dbReference type="ARBA" id="ARBA00022694"/>
    </source>
</evidence>
<evidence type="ECO:0000256" key="5">
    <source>
        <dbReference type="ARBA" id="ARBA00022723"/>
    </source>
</evidence>
<evidence type="ECO:0000256" key="6">
    <source>
        <dbReference type="ARBA" id="ARBA00022741"/>
    </source>
</evidence>
<dbReference type="GO" id="GO:0046872">
    <property type="term" value="F:metal ion binding"/>
    <property type="evidence" value="ECO:0007669"/>
    <property type="project" value="UniProtKB-KW"/>
</dbReference>
<dbReference type="Proteomes" id="UP000182932">
    <property type="component" value="Unassembled WGS sequence"/>
</dbReference>
<dbReference type="EMBL" id="FNYY01000006">
    <property type="protein sequence ID" value="SEJ46182.1"/>
    <property type="molecule type" value="Genomic_DNA"/>
</dbReference>
<proteinExistence type="inferred from homology"/>
<comment type="similarity">
    <text evidence="8">Belongs to the tRNA nucleotidyltransferase/poly(A) polymerase family.</text>
</comment>
<protein>
    <submittedName>
        <fullName evidence="11">Poly(A) polymerase</fullName>
    </submittedName>
</protein>
<dbReference type="Pfam" id="PF12627">
    <property type="entry name" value="PolyA_pol_RNAbd"/>
    <property type="match status" value="1"/>
</dbReference>
<dbReference type="GO" id="GO:0000166">
    <property type="term" value="F:nucleotide binding"/>
    <property type="evidence" value="ECO:0007669"/>
    <property type="project" value="UniProtKB-KW"/>
</dbReference>
<dbReference type="PANTHER" id="PTHR46173">
    <property type="entry name" value="CCA TRNA NUCLEOTIDYLTRANSFERASE 1, MITOCHONDRIAL"/>
    <property type="match status" value="1"/>
</dbReference>
<dbReference type="PROSITE" id="PS51257">
    <property type="entry name" value="PROKAR_LIPOPROTEIN"/>
    <property type="match status" value="1"/>
</dbReference>
<keyword evidence="7" id="KW-0460">Magnesium</keyword>
<dbReference type="Gene3D" id="1.10.3090.10">
    <property type="entry name" value="cca-adding enzyme, domain 2"/>
    <property type="match status" value="1"/>
</dbReference>
<dbReference type="GO" id="GO:0000049">
    <property type="term" value="F:tRNA binding"/>
    <property type="evidence" value="ECO:0007669"/>
    <property type="project" value="TreeGrafter"/>
</dbReference>
<evidence type="ECO:0000259" key="10">
    <source>
        <dbReference type="Pfam" id="PF12627"/>
    </source>
</evidence>
<organism evidence="11 12">
    <name type="scientific">Marinovum algicola</name>
    <dbReference type="NCBI Taxonomy" id="42444"/>
    <lineage>
        <taxon>Bacteria</taxon>
        <taxon>Pseudomonadati</taxon>
        <taxon>Pseudomonadota</taxon>
        <taxon>Alphaproteobacteria</taxon>
        <taxon>Rhodobacterales</taxon>
        <taxon>Roseobacteraceae</taxon>
        <taxon>Marinovum</taxon>
    </lineage>
</organism>
<dbReference type="SUPFAM" id="SSF81301">
    <property type="entry name" value="Nucleotidyltransferase"/>
    <property type="match status" value="1"/>
</dbReference>
<evidence type="ECO:0000313" key="12">
    <source>
        <dbReference type="Proteomes" id="UP000182932"/>
    </source>
</evidence>
<dbReference type="InterPro" id="IPR002646">
    <property type="entry name" value="PolA_pol_head_dom"/>
</dbReference>
<dbReference type="RefSeq" id="WP_074836496.1">
    <property type="nucleotide sequence ID" value="NZ_CBDCHJ010000005.1"/>
</dbReference>
<dbReference type="InterPro" id="IPR043519">
    <property type="entry name" value="NT_sf"/>
</dbReference>
<gene>
    <name evidence="11" type="ORF">SAMN04487940_10660</name>
</gene>
<evidence type="ECO:0000256" key="2">
    <source>
        <dbReference type="ARBA" id="ARBA00022679"/>
    </source>
</evidence>
<keyword evidence="4" id="KW-0548">Nucleotidyltransferase</keyword>
<dbReference type="PANTHER" id="PTHR46173:SF1">
    <property type="entry name" value="CCA TRNA NUCLEOTIDYLTRANSFERASE 1, MITOCHONDRIAL"/>
    <property type="match status" value="1"/>
</dbReference>
<keyword evidence="6" id="KW-0547">Nucleotide-binding</keyword>
<dbReference type="SUPFAM" id="SSF81891">
    <property type="entry name" value="Poly A polymerase C-terminal region-like"/>
    <property type="match status" value="1"/>
</dbReference>
<keyword evidence="8" id="KW-0694">RNA-binding</keyword>
<dbReference type="InterPro" id="IPR050264">
    <property type="entry name" value="Bact_CCA-adding_enz_type3_sf"/>
</dbReference>
<dbReference type="GO" id="GO:0008033">
    <property type="term" value="P:tRNA processing"/>
    <property type="evidence" value="ECO:0007669"/>
    <property type="project" value="UniProtKB-KW"/>
</dbReference>
<dbReference type="AlphaFoldDB" id="A0A975W9Y6"/>
<evidence type="ECO:0000256" key="4">
    <source>
        <dbReference type="ARBA" id="ARBA00022695"/>
    </source>
</evidence>
<reference evidence="11 12" key="1">
    <citation type="submission" date="2016-10" db="EMBL/GenBank/DDBJ databases">
        <authorList>
            <person name="Varghese N."/>
            <person name="Submissions S."/>
        </authorList>
    </citation>
    <scope>NUCLEOTIDE SEQUENCE [LARGE SCALE GENOMIC DNA]</scope>
    <source>
        <strain evidence="11 12">FF3</strain>
    </source>
</reference>
<dbReference type="GeneID" id="80818317"/>
<keyword evidence="2 8" id="KW-0808">Transferase</keyword>
<dbReference type="Gene3D" id="3.30.460.10">
    <property type="entry name" value="Beta Polymerase, domain 2"/>
    <property type="match status" value="1"/>
</dbReference>
<evidence type="ECO:0000256" key="8">
    <source>
        <dbReference type="RuleBase" id="RU003953"/>
    </source>
</evidence>
<dbReference type="InterPro" id="IPR032828">
    <property type="entry name" value="PolyA_RNA-bd"/>
</dbReference>
<comment type="cofactor">
    <cofactor evidence="1">
        <name>Mg(2+)</name>
        <dbReference type="ChEBI" id="CHEBI:18420"/>
    </cofactor>
</comment>
<comment type="caution">
    <text evidence="11">The sequence shown here is derived from an EMBL/GenBank/DDBJ whole genome shotgun (WGS) entry which is preliminary data.</text>
</comment>
<feature type="domain" description="Poly A polymerase head" evidence="9">
    <location>
        <begin position="27"/>
        <end position="149"/>
    </location>
</feature>
<dbReference type="CDD" id="cd05398">
    <property type="entry name" value="NT_ClassII-CCAase"/>
    <property type="match status" value="1"/>
</dbReference>
<evidence type="ECO:0000313" key="11">
    <source>
        <dbReference type="EMBL" id="SEJ46182.1"/>
    </source>
</evidence>
<evidence type="ECO:0000256" key="7">
    <source>
        <dbReference type="ARBA" id="ARBA00022842"/>
    </source>
</evidence>
<keyword evidence="3" id="KW-0819">tRNA processing</keyword>
<feature type="domain" description="tRNA nucleotidyltransferase/poly(A) polymerase RNA and SrmB- binding" evidence="10">
    <location>
        <begin position="183"/>
        <end position="238"/>
    </location>
</feature>
<name>A0A975W9Y6_9RHOB</name>
<evidence type="ECO:0000259" key="9">
    <source>
        <dbReference type="Pfam" id="PF01743"/>
    </source>
</evidence>